<evidence type="ECO:0000256" key="1">
    <source>
        <dbReference type="SAM" id="Phobius"/>
    </source>
</evidence>
<keyword evidence="3" id="KW-1185">Reference proteome</keyword>
<feature type="transmembrane region" description="Helical" evidence="1">
    <location>
        <begin position="23"/>
        <end position="41"/>
    </location>
</feature>
<name>A0A397UWR2_9GLOM</name>
<proteinExistence type="predicted"/>
<protein>
    <submittedName>
        <fullName evidence="2">Uncharacterized protein</fullName>
    </submittedName>
</protein>
<keyword evidence="1" id="KW-0472">Membrane</keyword>
<accession>A0A397UWR2</accession>
<keyword evidence="1" id="KW-0812">Transmembrane</keyword>
<dbReference type="AlphaFoldDB" id="A0A397UWR2"/>
<evidence type="ECO:0000313" key="3">
    <source>
        <dbReference type="Proteomes" id="UP000266673"/>
    </source>
</evidence>
<sequence length="54" mass="6476">MSNFKHCLYIDILYIKNKPISNMNWILCITISNYLLNQVMISRVHKNKLYSKTL</sequence>
<dbReference type="Proteomes" id="UP000266673">
    <property type="component" value="Unassembled WGS sequence"/>
</dbReference>
<evidence type="ECO:0000313" key="2">
    <source>
        <dbReference type="EMBL" id="RIB13179.1"/>
    </source>
</evidence>
<reference evidence="2 3" key="1">
    <citation type="submission" date="2018-06" db="EMBL/GenBank/DDBJ databases">
        <title>Comparative genomics reveals the genomic features of Rhizophagus irregularis, R. cerebriforme, R. diaphanum and Gigaspora rosea, and their symbiotic lifestyle signature.</title>
        <authorList>
            <person name="Morin E."/>
            <person name="San Clemente H."/>
            <person name="Chen E.C.H."/>
            <person name="De La Providencia I."/>
            <person name="Hainaut M."/>
            <person name="Kuo A."/>
            <person name="Kohler A."/>
            <person name="Murat C."/>
            <person name="Tang N."/>
            <person name="Roy S."/>
            <person name="Loubradou J."/>
            <person name="Henrissat B."/>
            <person name="Grigoriev I.V."/>
            <person name="Corradi N."/>
            <person name="Roux C."/>
            <person name="Martin F.M."/>
        </authorList>
    </citation>
    <scope>NUCLEOTIDE SEQUENCE [LARGE SCALE GENOMIC DNA]</scope>
    <source>
        <strain evidence="2 3">DAOM 194757</strain>
    </source>
</reference>
<organism evidence="2 3">
    <name type="scientific">Gigaspora rosea</name>
    <dbReference type="NCBI Taxonomy" id="44941"/>
    <lineage>
        <taxon>Eukaryota</taxon>
        <taxon>Fungi</taxon>
        <taxon>Fungi incertae sedis</taxon>
        <taxon>Mucoromycota</taxon>
        <taxon>Glomeromycotina</taxon>
        <taxon>Glomeromycetes</taxon>
        <taxon>Diversisporales</taxon>
        <taxon>Gigasporaceae</taxon>
        <taxon>Gigaspora</taxon>
    </lineage>
</organism>
<keyword evidence="1" id="KW-1133">Transmembrane helix</keyword>
<comment type="caution">
    <text evidence="2">The sequence shown here is derived from an EMBL/GenBank/DDBJ whole genome shotgun (WGS) entry which is preliminary data.</text>
</comment>
<gene>
    <name evidence="2" type="ORF">C2G38_2098998</name>
</gene>
<dbReference type="EMBL" id="QKWP01000949">
    <property type="protein sequence ID" value="RIB13179.1"/>
    <property type="molecule type" value="Genomic_DNA"/>
</dbReference>